<feature type="domain" description="HMG box" evidence="2">
    <location>
        <begin position="43"/>
        <end position="113"/>
    </location>
</feature>
<dbReference type="OrthoDB" id="6247875at2759"/>
<evidence type="ECO:0000256" key="1">
    <source>
        <dbReference type="PROSITE-ProRule" id="PRU00267"/>
    </source>
</evidence>
<dbReference type="Gene3D" id="1.10.30.10">
    <property type="entry name" value="High mobility group box domain"/>
    <property type="match status" value="1"/>
</dbReference>
<sequence>MSNYEYLSVTERQLLSKCPYHLTLAIEVLTKPSAKKRGNYDKPPRPQNSWIIFRTDYEANIRQLNPNIRQKVSHTAKECSLKWKLQSREVKNFFKILEKIARKNHEHIYPNYKYKPKNTKDPSCKKFTFREQKKYSFTSSAKFGSRNDNLVEKEAKINPSPFLTNNMSNNFSSFTSSTTQYNPHNIVCSIPTSIDNFSASSNHQFLFDGNDNNLIDYLLNTNFYNSTLISAPIDITNTASVPTASLISSPSPHAQISISEYFTYDSTYMVGNFSNVNF</sequence>
<keyword evidence="1" id="KW-0539">Nucleus</keyword>
<dbReference type="SUPFAM" id="SSF47095">
    <property type="entry name" value="HMG-box"/>
    <property type="match status" value="1"/>
</dbReference>
<dbReference type="AlphaFoldDB" id="A0A9N9DDV9"/>
<dbReference type="Pfam" id="PF00505">
    <property type="entry name" value="HMG_box"/>
    <property type="match status" value="1"/>
</dbReference>
<comment type="caution">
    <text evidence="3">The sequence shown here is derived from an EMBL/GenBank/DDBJ whole genome shotgun (WGS) entry which is preliminary data.</text>
</comment>
<dbReference type="InterPro" id="IPR036910">
    <property type="entry name" value="HMG_box_dom_sf"/>
</dbReference>
<dbReference type="InterPro" id="IPR009071">
    <property type="entry name" value="HMG_box_dom"/>
</dbReference>
<dbReference type="PROSITE" id="PS50118">
    <property type="entry name" value="HMG_BOX_2"/>
    <property type="match status" value="1"/>
</dbReference>
<evidence type="ECO:0000259" key="2">
    <source>
        <dbReference type="PROSITE" id="PS50118"/>
    </source>
</evidence>
<name>A0A9N9DDV9_9GLOM</name>
<protein>
    <submittedName>
        <fullName evidence="3">3547_t:CDS:1</fullName>
    </submittedName>
</protein>
<evidence type="ECO:0000313" key="3">
    <source>
        <dbReference type="EMBL" id="CAG8636336.1"/>
    </source>
</evidence>
<dbReference type="GO" id="GO:0005634">
    <property type="term" value="C:nucleus"/>
    <property type="evidence" value="ECO:0007669"/>
    <property type="project" value="UniProtKB-UniRule"/>
</dbReference>
<evidence type="ECO:0000313" key="4">
    <source>
        <dbReference type="Proteomes" id="UP000789831"/>
    </source>
</evidence>
<dbReference type="GO" id="GO:0003677">
    <property type="term" value="F:DNA binding"/>
    <property type="evidence" value="ECO:0007669"/>
    <property type="project" value="UniProtKB-UniRule"/>
</dbReference>
<organism evidence="3 4">
    <name type="scientific">Ambispora gerdemannii</name>
    <dbReference type="NCBI Taxonomy" id="144530"/>
    <lineage>
        <taxon>Eukaryota</taxon>
        <taxon>Fungi</taxon>
        <taxon>Fungi incertae sedis</taxon>
        <taxon>Mucoromycota</taxon>
        <taxon>Glomeromycotina</taxon>
        <taxon>Glomeromycetes</taxon>
        <taxon>Archaeosporales</taxon>
        <taxon>Ambisporaceae</taxon>
        <taxon>Ambispora</taxon>
    </lineage>
</organism>
<feature type="DNA-binding region" description="HMG box" evidence="1">
    <location>
        <begin position="43"/>
        <end position="113"/>
    </location>
</feature>
<reference evidence="3" key="1">
    <citation type="submission" date="2021-06" db="EMBL/GenBank/DDBJ databases">
        <authorList>
            <person name="Kallberg Y."/>
            <person name="Tangrot J."/>
            <person name="Rosling A."/>
        </authorList>
    </citation>
    <scope>NUCLEOTIDE SEQUENCE</scope>
    <source>
        <strain evidence="3">MT106</strain>
    </source>
</reference>
<proteinExistence type="predicted"/>
<gene>
    <name evidence="3" type="ORF">AGERDE_LOCUS10761</name>
</gene>
<keyword evidence="1" id="KW-0238">DNA-binding</keyword>
<keyword evidence="4" id="KW-1185">Reference proteome</keyword>
<dbReference type="Proteomes" id="UP000789831">
    <property type="component" value="Unassembled WGS sequence"/>
</dbReference>
<accession>A0A9N9DDV9</accession>
<dbReference type="EMBL" id="CAJVPL010003658">
    <property type="protein sequence ID" value="CAG8636336.1"/>
    <property type="molecule type" value="Genomic_DNA"/>
</dbReference>
<dbReference type="SMART" id="SM00398">
    <property type="entry name" value="HMG"/>
    <property type="match status" value="1"/>
</dbReference>
<dbReference type="CDD" id="cd01389">
    <property type="entry name" value="HMG-box_ROX1-like"/>
    <property type="match status" value="1"/>
</dbReference>